<evidence type="ECO:0000313" key="1">
    <source>
        <dbReference type="EMBL" id="MDT9682510.1"/>
    </source>
</evidence>
<dbReference type="RefSeq" id="WP_315877595.1">
    <property type="nucleotide sequence ID" value="NZ_JAWCTQ010000010.1"/>
</dbReference>
<protein>
    <submittedName>
        <fullName evidence="1">Uncharacterized protein</fullName>
    </submittedName>
</protein>
<evidence type="ECO:0000313" key="2">
    <source>
        <dbReference type="Proteomes" id="UP001250181"/>
    </source>
</evidence>
<dbReference type="EMBL" id="JAWCTQ010000010">
    <property type="protein sequence ID" value="MDT9682510.1"/>
    <property type="molecule type" value="Genomic_DNA"/>
</dbReference>
<gene>
    <name evidence="1" type="ORF">RND61_10570</name>
</gene>
<dbReference type="Proteomes" id="UP001250181">
    <property type="component" value="Unassembled WGS sequence"/>
</dbReference>
<organism evidence="1 2">
    <name type="scientific">Streptomyces tamarix</name>
    <dbReference type="NCBI Taxonomy" id="3078565"/>
    <lineage>
        <taxon>Bacteria</taxon>
        <taxon>Bacillati</taxon>
        <taxon>Actinomycetota</taxon>
        <taxon>Actinomycetes</taxon>
        <taxon>Kitasatosporales</taxon>
        <taxon>Streptomycetaceae</taxon>
        <taxon>Streptomyces</taxon>
    </lineage>
</organism>
<comment type="caution">
    <text evidence="1">The sequence shown here is derived from an EMBL/GenBank/DDBJ whole genome shotgun (WGS) entry which is preliminary data.</text>
</comment>
<proteinExistence type="predicted"/>
<keyword evidence="2" id="KW-1185">Reference proteome</keyword>
<reference evidence="1 2" key="1">
    <citation type="submission" date="2023-09" db="EMBL/GenBank/DDBJ databases">
        <title>Streptomyces sp. nov.: A antagonism against Alternaria gaisen Producing Streptochlin, Isolated from Tamarix root soil.</title>
        <authorList>
            <person name="Chen Y."/>
        </authorList>
    </citation>
    <scope>NUCLEOTIDE SEQUENCE [LARGE SCALE GENOMIC DNA]</scope>
    <source>
        <strain evidence="1 2">TRM76323</strain>
    </source>
</reference>
<sequence length="129" mass="14647">MTATVTFQVGDLVKDLTRNTFGRVRRQELGVLILQNRVGYIWRAMPGRCKLVKPAELDSDPLRYPPNTVPLTITPLDVRRGDWVRVEDGNVYQVKDMRAHGAGGRVLHLAGRPRPWVMTPGSRQVYRPT</sequence>
<name>A0ABU3QIC4_9ACTN</name>
<accession>A0ABU3QIC4</accession>